<reference evidence="5" key="3">
    <citation type="submission" date="2025-09" db="UniProtKB">
        <authorList>
            <consortium name="Ensembl"/>
        </authorList>
    </citation>
    <scope>IDENTIFICATION</scope>
    <source>
        <strain evidence="5">Glennie</strain>
    </source>
</reference>
<dbReference type="PANTHER" id="PTHR46746">
    <property type="entry name" value="KILLER CELL LECTIN-LIKE RECEPTOR SUBFAMILY F MEMBER 2"/>
    <property type="match status" value="1"/>
</dbReference>
<evidence type="ECO:0000259" key="4">
    <source>
        <dbReference type="PROSITE" id="PS50041"/>
    </source>
</evidence>
<keyword evidence="6" id="KW-1185">Reference proteome</keyword>
<dbReference type="Bgee" id="ENSOANG00000030897">
    <property type="expression patterns" value="Expressed in liver and 6 other cell types or tissues"/>
</dbReference>
<accession>A0A6I8NV97</accession>
<dbReference type="GO" id="GO:0016020">
    <property type="term" value="C:membrane"/>
    <property type="evidence" value="ECO:0007669"/>
    <property type="project" value="UniProtKB-SubCell"/>
</dbReference>
<keyword evidence="3" id="KW-1133">Transmembrane helix</keyword>
<feature type="transmembrane region" description="Helical" evidence="3">
    <location>
        <begin position="43"/>
        <end position="64"/>
    </location>
</feature>
<sequence length="222" mass="24850">MQDEEGYTVLQLRAKQKASFCPPPDSHGSPQRLGMWMGILPKVAYTVILILQIVVLVLICSVLIQMKGMKSQAAESGNVAQSNNCLEKGLGGKSISTATPRVKTCPADWKWHQGKCYWISKTEKKTWNESKVNCTQKHSNLAMIRDMCDLGFLWSQISYAGYFWVGLHIPSPGSNWTWLDGSALDWKLFKVKGSDKGTCAVLSKDGIYPEDCNNTRPWICEQ</sequence>
<dbReference type="CDD" id="cd03593">
    <property type="entry name" value="CLECT_NK_receptors_like"/>
    <property type="match status" value="1"/>
</dbReference>
<dbReference type="SUPFAM" id="SSF56436">
    <property type="entry name" value="C-type lectin-like"/>
    <property type="match status" value="1"/>
</dbReference>
<dbReference type="GeneID" id="103170991"/>
<dbReference type="Gene3D" id="3.10.100.10">
    <property type="entry name" value="Mannose-Binding Protein A, subunit A"/>
    <property type="match status" value="1"/>
</dbReference>
<keyword evidence="2" id="KW-0430">Lectin</keyword>
<dbReference type="InterPro" id="IPR016187">
    <property type="entry name" value="CTDL_fold"/>
</dbReference>
<dbReference type="PANTHER" id="PTHR46746:SF3">
    <property type="entry name" value="C-TYPE LECTIN DOMAIN-CONTAINING PROTEIN-RELATED"/>
    <property type="match status" value="1"/>
</dbReference>
<dbReference type="SMART" id="SM00034">
    <property type="entry name" value="CLECT"/>
    <property type="match status" value="1"/>
</dbReference>
<dbReference type="Ensembl" id="ENSOANT00000068213.1">
    <property type="protein sequence ID" value="ENSOANP00000044881.1"/>
    <property type="gene ID" value="ENSOANG00000030897.2"/>
</dbReference>
<dbReference type="RefSeq" id="XP_039770527.1">
    <property type="nucleotide sequence ID" value="XM_039914593.1"/>
</dbReference>
<dbReference type="GeneTree" id="ENSGT00940000163123"/>
<dbReference type="InterPro" id="IPR016186">
    <property type="entry name" value="C-type_lectin-like/link_sf"/>
</dbReference>
<gene>
    <name evidence="5" type="primary">LOC103170991</name>
</gene>
<dbReference type="InterPro" id="IPR051379">
    <property type="entry name" value="C-type_Lectin_Receptor_IMM"/>
</dbReference>
<evidence type="ECO:0000256" key="2">
    <source>
        <dbReference type="ARBA" id="ARBA00022734"/>
    </source>
</evidence>
<evidence type="ECO:0000313" key="6">
    <source>
        <dbReference type="Proteomes" id="UP000002279"/>
    </source>
</evidence>
<evidence type="ECO:0000256" key="3">
    <source>
        <dbReference type="SAM" id="Phobius"/>
    </source>
</evidence>
<dbReference type="Proteomes" id="UP000002279">
    <property type="component" value="Chromosome 17"/>
</dbReference>
<reference evidence="5" key="2">
    <citation type="submission" date="2025-08" db="UniProtKB">
        <authorList>
            <consortium name="Ensembl"/>
        </authorList>
    </citation>
    <scope>IDENTIFICATION</scope>
    <source>
        <strain evidence="5">Glennie</strain>
    </source>
</reference>
<dbReference type="InterPro" id="IPR001304">
    <property type="entry name" value="C-type_lectin-like"/>
</dbReference>
<comment type="subcellular location">
    <subcellularLocation>
        <location evidence="1">Membrane</location>
        <topology evidence="1">Single-pass membrane protein</topology>
    </subcellularLocation>
</comment>
<dbReference type="Pfam" id="PF00059">
    <property type="entry name" value="Lectin_C"/>
    <property type="match status" value="1"/>
</dbReference>
<name>A0A6I8NV97_ORNAN</name>
<evidence type="ECO:0000313" key="5">
    <source>
        <dbReference type="Ensembl" id="ENSOANP00000044881.1"/>
    </source>
</evidence>
<evidence type="ECO:0000256" key="1">
    <source>
        <dbReference type="ARBA" id="ARBA00004167"/>
    </source>
</evidence>
<dbReference type="GO" id="GO:0030246">
    <property type="term" value="F:carbohydrate binding"/>
    <property type="evidence" value="ECO:0007669"/>
    <property type="project" value="UniProtKB-KW"/>
</dbReference>
<protein>
    <recommendedName>
        <fullName evidence="4">C-type lectin domain-containing protein</fullName>
    </recommendedName>
</protein>
<dbReference type="OrthoDB" id="538816at2759"/>
<dbReference type="InterPro" id="IPR033992">
    <property type="entry name" value="NKR-like_CTLD"/>
</dbReference>
<keyword evidence="3" id="KW-0472">Membrane</keyword>
<keyword evidence="3" id="KW-0812">Transmembrane</keyword>
<dbReference type="AlphaFoldDB" id="A0A6I8NV97"/>
<dbReference type="KEGG" id="oaa:103170991"/>
<reference evidence="5 6" key="1">
    <citation type="journal article" date="2008" name="Nature">
        <title>Genome analysis of the platypus reveals unique signatures of evolution.</title>
        <authorList>
            <person name="Warren W.C."/>
            <person name="Hillier L.W."/>
            <person name="Marshall Graves J.A."/>
            <person name="Birney E."/>
            <person name="Ponting C.P."/>
            <person name="Grutzner F."/>
            <person name="Belov K."/>
            <person name="Miller W."/>
            <person name="Clarke L."/>
            <person name="Chinwalla A.T."/>
            <person name="Yang S.P."/>
            <person name="Heger A."/>
            <person name="Locke D.P."/>
            <person name="Miethke P."/>
            <person name="Waters P.D."/>
            <person name="Veyrunes F."/>
            <person name="Fulton L."/>
            <person name="Fulton B."/>
            <person name="Graves T."/>
            <person name="Wallis J."/>
            <person name="Puente X.S."/>
            <person name="Lopez-Otin C."/>
            <person name="Ordonez G.R."/>
            <person name="Eichler E.E."/>
            <person name="Chen L."/>
            <person name="Cheng Z."/>
            <person name="Deakin J.E."/>
            <person name="Alsop A."/>
            <person name="Thompson K."/>
            <person name="Kirby P."/>
            <person name="Papenfuss A.T."/>
            <person name="Wakefield M.J."/>
            <person name="Olender T."/>
            <person name="Lancet D."/>
            <person name="Huttley G.A."/>
            <person name="Smit A.F."/>
            <person name="Pask A."/>
            <person name="Temple-Smith P."/>
            <person name="Batzer M.A."/>
            <person name="Walker J.A."/>
            <person name="Konkel M.K."/>
            <person name="Harris R.S."/>
            <person name="Whittington C.M."/>
            <person name="Wong E.S."/>
            <person name="Gemmell N.J."/>
            <person name="Buschiazzo E."/>
            <person name="Vargas Jentzsch I.M."/>
            <person name="Merkel A."/>
            <person name="Schmitz J."/>
            <person name="Zemann A."/>
            <person name="Churakov G."/>
            <person name="Kriegs J.O."/>
            <person name="Brosius J."/>
            <person name="Murchison E.P."/>
            <person name="Sachidanandam R."/>
            <person name="Smith C."/>
            <person name="Hannon G.J."/>
            <person name="Tsend-Ayush E."/>
            <person name="McMillan D."/>
            <person name="Attenborough R."/>
            <person name="Rens W."/>
            <person name="Ferguson-Smith M."/>
            <person name="Lefevre C.M."/>
            <person name="Sharp J.A."/>
            <person name="Nicholas K.R."/>
            <person name="Ray D.A."/>
            <person name="Kube M."/>
            <person name="Reinhardt R."/>
            <person name="Pringle T.H."/>
            <person name="Taylor J."/>
            <person name="Jones R.C."/>
            <person name="Nixon B."/>
            <person name="Dacheux J.L."/>
            <person name="Niwa H."/>
            <person name="Sekita Y."/>
            <person name="Huang X."/>
            <person name="Stark A."/>
            <person name="Kheradpour P."/>
            <person name="Kellis M."/>
            <person name="Flicek P."/>
            <person name="Chen Y."/>
            <person name="Webber C."/>
            <person name="Hardison R."/>
            <person name="Nelson J."/>
            <person name="Hallsworth-Pepin K."/>
            <person name="Delehaunty K."/>
            <person name="Markovic C."/>
            <person name="Minx P."/>
            <person name="Feng Y."/>
            <person name="Kremitzki C."/>
            <person name="Mitreva M."/>
            <person name="Glasscock J."/>
            <person name="Wylie T."/>
            <person name="Wohldmann P."/>
            <person name="Thiru P."/>
            <person name="Nhan M.N."/>
            <person name="Pohl C.S."/>
            <person name="Smith S.M."/>
            <person name="Hou S."/>
            <person name="Nefedov M."/>
            <person name="de Jong P.J."/>
            <person name="Renfree M.B."/>
            <person name="Mardis E.R."/>
            <person name="Wilson R.K."/>
        </authorList>
    </citation>
    <scope>NUCLEOTIDE SEQUENCE [LARGE SCALE GENOMIC DNA]</scope>
    <source>
        <strain evidence="5 6">Glennie</strain>
    </source>
</reference>
<proteinExistence type="predicted"/>
<organism evidence="5 6">
    <name type="scientific">Ornithorhynchus anatinus</name>
    <name type="common">Duckbill platypus</name>
    <dbReference type="NCBI Taxonomy" id="9258"/>
    <lineage>
        <taxon>Eukaryota</taxon>
        <taxon>Metazoa</taxon>
        <taxon>Chordata</taxon>
        <taxon>Craniata</taxon>
        <taxon>Vertebrata</taxon>
        <taxon>Euteleostomi</taxon>
        <taxon>Mammalia</taxon>
        <taxon>Monotremata</taxon>
        <taxon>Ornithorhynchidae</taxon>
        <taxon>Ornithorhynchus</taxon>
    </lineage>
</organism>
<feature type="domain" description="C-type lectin" evidence="4">
    <location>
        <begin position="112"/>
        <end position="221"/>
    </location>
</feature>
<dbReference type="PROSITE" id="PS50041">
    <property type="entry name" value="C_TYPE_LECTIN_2"/>
    <property type="match status" value="1"/>
</dbReference>
<dbReference type="RefSeq" id="XP_028938753.1">
    <property type="nucleotide sequence ID" value="XM_029082920.2"/>
</dbReference>